<dbReference type="EMBL" id="GAIX01002892">
    <property type="protein sequence ID" value="JAA89668.1"/>
    <property type="molecule type" value="Transcribed_RNA"/>
</dbReference>
<feature type="region of interest" description="Disordered" evidence="1">
    <location>
        <begin position="17"/>
        <end position="40"/>
    </location>
</feature>
<evidence type="ECO:0000256" key="1">
    <source>
        <dbReference type="SAM" id="MobiDB-lite"/>
    </source>
</evidence>
<feature type="non-terminal residue" evidence="2">
    <location>
        <position position="68"/>
    </location>
</feature>
<feature type="compositionally biased region" description="Basic and acidic residues" evidence="1">
    <location>
        <begin position="24"/>
        <end position="40"/>
    </location>
</feature>
<evidence type="ECO:0000313" key="2">
    <source>
        <dbReference type="EMBL" id="JAA89668.1"/>
    </source>
</evidence>
<proteinExistence type="predicted"/>
<name>S4PIQ0_9NEOP</name>
<dbReference type="AlphaFoldDB" id="S4PIQ0"/>
<protein>
    <submittedName>
        <fullName evidence="2">Gamma-aminobutyric acid receptor subunit alpha-3</fullName>
    </submittedName>
</protein>
<feature type="non-terminal residue" evidence="2">
    <location>
        <position position="1"/>
    </location>
</feature>
<reference evidence="2" key="2">
    <citation type="submission" date="2013-05" db="EMBL/GenBank/DDBJ databases">
        <authorList>
            <person name="Carter J.-M."/>
            <person name="Baker S.C."/>
            <person name="Pink R."/>
            <person name="Carter D.R.F."/>
            <person name="Collins A."/>
            <person name="Tomlin J."/>
            <person name="Gibbs M."/>
            <person name="Breuker C.J."/>
        </authorList>
    </citation>
    <scope>NUCLEOTIDE SEQUENCE</scope>
    <source>
        <tissue evidence="2">Ovary</tissue>
    </source>
</reference>
<accession>S4PIQ0</accession>
<reference evidence="2" key="1">
    <citation type="journal article" date="2013" name="BMC Genomics">
        <title>Unscrambling butterfly oogenesis.</title>
        <authorList>
            <person name="Carter J.M."/>
            <person name="Baker S.C."/>
            <person name="Pink R."/>
            <person name="Carter D.R."/>
            <person name="Collins A."/>
            <person name="Tomlin J."/>
            <person name="Gibbs M."/>
            <person name="Breuker C.J."/>
        </authorList>
    </citation>
    <scope>NUCLEOTIDE SEQUENCE</scope>
    <source>
        <tissue evidence="2">Ovary</tissue>
    </source>
</reference>
<keyword evidence="2" id="KW-0675">Receptor</keyword>
<sequence length="68" mass="8082">RAHSIWRQTTDCRQRRFRRAAKTPHLDTDDAARDRHLDRQKIPRPVPTSFHILQHSVLDICLLSMIIN</sequence>
<organism evidence="2">
    <name type="scientific">Pararge aegeria</name>
    <name type="common">speckled wood butterfly</name>
    <dbReference type="NCBI Taxonomy" id="116150"/>
    <lineage>
        <taxon>Eukaryota</taxon>
        <taxon>Metazoa</taxon>
        <taxon>Ecdysozoa</taxon>
        <taxon>Arthropoda</taxon>
        <taxon>Hexapoda</taxon>
        <taxon>Insecta</taxon>
        <taxon>Pterygota</taxon>
        <taxon>Neoptera</taxon>
        <taxon>Endopterygota</taxon>
        <taxon>Lepidoptera</taxon>
        <taxon>Glossata</taxon>
        <taxon>Ditrysia</taxon>
        <taxon>Papilionoidea</taxon>
        <taxon>Nymphalidae</taxon>
        <taxon>Satyrinae</taxon>
        <taxon>Satyrini</taxon>
        <taxon>Parargina</taxon>
        <taxon>Pararge</taxon>
    </lineage>
</organism>